<dbReference type="PANTHER" id="PTHR43080:SF26">
    <property type="entry name" value="REGULATORY PROTEIN"/>
    <property type="match status" value="1"/>
</dbReference>
<dbReference type="InterPro" id="IPR007055">
    <property type="entry name" value="BON_dom"/>
</dbReference>
<evidence type="ECO:0000256" key="2">
    <source>
        <dbReference type="PROSITE-ProRule" id="PRU00703"/>
    </source>
</evidence>
<name>A0A1C3XGB9_9HYPH</name>
<dbReference type="PANTHER" id="PTHR43080">
    <property type="entry name" value="CBS DOMAIN-CONTAINING PROTEIN CBSX3, MITOCHONDRIAL"/>
    <property type="match status" value="1"/>
</dbReference>
<reference evidence="5 6" key="1">
    <citation type="submission" date="2016-08" db="EMBL/GenBank/DDBJ databases">
        <authorList>
            <person name="Seilhamer J.J."/>
        </authorList>
    </citation>
    <scope>NUCLEOTIDE SEQUENCE [LARGE SCALE GENOMIC DNA]</scope>
    <source>
        <strain evidence="5 6">P1-7</strain>
    </source>
</reference>
<feature type="domain" description="CBS" evidence="4">
    <location>
        <begin position="92"/>
        <end position="151"/>
    </location>
</feature>
<dbReference type="InterPro" id="IPR000644">
    <property type="entry name" value="CBS_dom"/>
</dbReference>
<dbReference type="Gene3D" id="3.10.580.10">
    <property type="entry name" value="CBS-domain"/>
    <property type="match status" value="1"/>
</dbReference>
<evidence type="ECO:0000313" key="5">
    <source>
        <dbReference type="EMBL" id="SCB51322.1"/>
    </source>
</evidence>
<dbReference type="Pfam" id="PF00571">
    <property type="entry name" value="CBS"/>
    <property type="match status" value="2"/>
</dbReference>
<protein>
    <submittedName>
        <fullName evidence="5">BON domain-containing protein</fullName>
    </submittedName>
</protein>
<evidence type="ECO:0000313" key="6">
    <source>
        <dbReference type="Proteomes" id="UP000199205"/>
    </source>
</evidence>
<dbReference type="SUPFAM" id="SSF54631">
    <property type="entry name" value="CBS-domain pair"/>
    <property type="match status" value="1"/>
</dbReference>
<dbReference type="RefSeq" id="WP_037201034.1">
    <property type="nucleotide sequence ID" value="NZ_FMAF01000038.1"/>
</dbReference>
<accession>A0A1C3XGB9</accession>
<gene>
    <name evidence="5" type="ORF">GA0061101_13841</name>
</gene>
<sequence length="234" mass="25393">MQAKDIMTRNVITATPRMNVRNAALLMRANDISGLPIIDDDGKVCGMLTEGDLMRRFGNNCASAVNGTLKHEDQHGLNAYIQMYGWSVGEAMSHDVISVTPDTDVGRIGGLMLSHKIKRVPVINDHRLVGIVSRSDLLNLIIDAPVQNVAIGDDALRLAIRTRLVTDLGIGSDRVDVTVKDGQVEVRGNLDSDIQRQAIRILVENIRGVGGYVDRTIVSPSNVVSFSATPDDGR</sequence>
<dbReference type="InterPro" id="IPR017080">
    <property type="entry name" value="UCP036990_CBS_BON"/>
</dbReference>
<dbReference type="PIRSF" id="PIRSF036990">
    <property type="entry name" value="UCP036990_CBS_BON"/>
    <property type="match status" value="1"/>
</dbReference>
<dbReference type="InterPro" id="IPR051257">
    <property type="entry name" value="Diverse_CBS-Domain"/>
</dbReference>
<evidence type="ECO:0000259" key="4">
    <source>
        <dbReference type="PROSITE" id="PS51371"/>
    </source>
</evidence>
<dbReference type="Gene3D" id="3.30.1340.30">
    <property type="match status" value="1"/>
</dbReference>
<organism evidence="5 6">
    <name type="scientific">Rhizobium lusitanum</name>
    <dbReference type="NCBI Taxonomy" id="293958"/>
    <lineage>
        <taxon>Bacteria</taxon>
        <taxon>Pseudomonadati</taxon>
        <taxon>Pseudomonadota</taxon>
        <taxon>Alphaproteobacteria</taxon>
        <taxon>Hyphomicrobiales</taxon>
        <taxon>Rhizobiaceae</taxon>
        <taxon>Rhizobium/Agrobacterium group</taxon>
        <taxon>Rhizobium</taxon>
    </lineage>
</organism>
<dbReference type="AlphaFoldDB" id="A0A1C3XGB9"/>
<keyword evidence="1 2" id="KW-0129">CBS domain</keyword>
<feature type="domain" description="BON" evidence="3">
    <location>
        <begin position="152"/>
        <end position="220"/>
    </location>
</feature>
<dbReference type="PROSITE" id="PS51371">
    <property type="entry name" value="CBS"/>
    <property type="match status" value="2"/>
</dbReference>
<dbReference type="PROSITE" id="PS50914">
    <property type="entry name" value="BON"/>
    <property type="match status" value="1"/>
</dbReference>
<evidence type="ECO:0000259" key="3">
    <source>
        <dbReference type="PROSITE" id="PS50914"/>
    </source>
</evidence>
<dbReference type="CDD" id="cd04586">
    <property type="entry name" value="CBS_pair_BON_assoc"/>
    <property type="match status" value="1"/>
</dbReference>
<dbReference type="InterPro" id="IPR046342">
    <property type="entry name" value="CBS_dom_sf"/>
</dbReference>
<evidence type="ECO:0000256" key="1">
    <source>
        <dbReference type="ARBA" id="ARBA00023122"/>
    </source>
</evidence>
<feature type="domain" description="CBS" evidence="4">
    <location>
        <begin position="7"/>
        <end position="63"/>
    </location>
</feature>
<dbReference type="Proteomes" id="UP000199205">
    <property type="component" value="Unassembled WGS sequence"/>
</dbReference>
<proteinExistence type="predicted"/>
<dbReference type="SMART" id="SM00116">
    <property type="entry name" value="CBS"/>
    <property type="match status" value="2"/>
</dbReference>
<dbReference type="EMBL" id="FMAF01000038">
    <property type="protein sequence ID" value="SCB51322.1"/>
    <property type="molecule type" value="Genomic_DNA"/>
</dbReference>
<dbReference type="Pfam" id="PF04972">
    <property type="entry name" value="BON"/>
    <property type="match status" value="1"/>
</dbReference>